<gene>
    <name evidence="5" type="primary">Dwil\GK17916</name>
    <name evidence="5" type="ORF">Dwil_GK17916</name>
</gene>
<dbReference type="GO" id="GO:0006508">
    <property type="term" value="P:proteolysis"/>
    <property type="evidence" value="ECO:0007669"/>
    <property type="project" value="InterPro"/>
</dbReference>
<dbReference type="EMBL" id="CH964154">
    <property type="protein sequence ID" value="EDW79684.2"/>
    <property type="molecule type" value="Genomic_DNA"/>
</dbReference>
<evidence type="ECO:0000256" key="1">
    <source>
        <dbReference type="ARBA" id="ARBA00010134"/>
    </source>
</evidence>
<organism evidence="5 6">
    <name type="scientific">Drosophila willistoni</name>
    <name type="common">Fruit fly</name>
    <dbReference type="NCBI Taxonomy" id="7260"/>
    <lineage>
        <taxon>Eukaryota</taxon>
        <taxon>Metazoa</taxon>
        <taxon>Ecdysozoa</taxon>
        <taxon>Arthropoda</taxon>
        <taxon>Hexapoda</taxon>
        <taxon>Insecta</taxon>
        <taxon>Pterygota</taxon>
        <taxon>Neoptera</taxon>
        <taxon>Endopterygota</taxon>
        <taxon>Diptera</taxon>
        <taxon>Brachycera</taxon>
        <taxon>Muscomorpha</taxon>
        <taxon>Ephydroidea</taxon>
        <taxon>Drosophilidae</taxon>
        <taxon>Drosophila</taxon>
        <taxon>Sophophora</taxon>
    </lineage>
</organism>
<keyword evidence="6" id="KW-1185">Reference proteome</keyword>
<comment type="similarity">
    <text evidence="1 2">Belongs to the peptidase C14A family.</text>
</comment>
<dbReference type="PANTHER" id="PTHR10454">
    <property type="entry name" value="CASPASE"/>
    <property type="match status" value="1"/>
</dbReference>
<dbReference type="PROSITE" id="PS50208">
    <property type="entry name" value="CASPASE_P20"/>
    <property type="match status" value="1"/>
</dbReference>
<evidence type="ECO:0000313" key="6">
    <source>
        <dbReference type="Proteomes" id="UP000007798"/>
    </source>
</evidence>
<dbReference type="KEGG" id="dwi:6646004"/>
<dbReference type="SMART" id="SM00115">
    <property type="entry name" value="CASc"/>
    <property type="match status" value="1"/>
</dbReference>
<dbReference type="GO" id="GO:0005737">
    <property type="term" value="C:cytoplasm"/>
    <property type="evidence" value="ECO:0007669"/>
    <property type="project" value="TreeGrafter"/>
</dbReference>
<dbReference type="InterPro" id="IPR011600">
    <property type="entry name" value="Pept_C14_caspase"/>
</dbReference>
<dbReference type="GO" id="GO:0004197">
    <property type="term" value="F:cysteine-type endopeptidase activity"/>
    <property type="evidence" value="ECO:0007669"/>
    <property type="project" value="InterPro"/>
</dbReference>
<feature type="domain" description="Caspase family p10" evidence="3">
    <location>
        <begin position="257"/>
        <end position="335"/>
    </location>
</feature>
<dbReference type="Proteomes" id="UP000007798">
    <property type="component" value="Unassembled WGS sequence"/>
</dbReference>
<dbReference type="PRINTS" id="PR00376">
    <property type="entry name" value="IL1BCENZYME"/>
</dbReference>
<proteinExistence type="inferred from homology"/>
<name>B4N5P5_DROWI</name>
<dbReference type="HOGENOM" id="CLU_065879_0_0_1"/>
<feature type="domain" description="Caspase family p20" evidence="4">
    <location>
        <begin position="129"/>
        <end position="243"/>
    </location>
</feature>
<evidence type="ECO:0000313" key="5">
    <source>
        <dbReference type="EMBL" id="EDW79684.2"/>
    </source>
</evidence>
<reference evidence="5 6" key="1">
    <citation type="journal article" date="2007" name="Nature">
        <title>Evolution of genes and genomes on the Drosophila phylogeny.</title>
        <authorList>
            <consortium name="Drosophila 12 Genomes Consortium"/>
            <person name="Clark A.G."/>
            <person name="Eisen M.B."/>
            <person name="Smith D.R."/>
            <person name="Bergman C.M."/>
            <person name="Oliver B."/>
            <person name="Markow T.A."/>
            <person name="Kaufman T.C."/>
            <person name="Kellis M."/>
            <person name="Gelbart W."/>
            <person name="Iyer V.N."/>
            <person name="Pollard D.A."/>
            <person name="Sackton T.B."/>
            <person name="Larracuente A.M."/>
            <person name="Singh N.D."/>
            <person name="Abad J.P."/>
            <person name="Abt D.N."/>
            <person name="Adryan B."/>
            <person name="Aguade M."/>
            <person name="Akashi H."/>
            <person name="Anderson W.W."/>
            <person name="Aquadro C.F."/>
            <person name="Ardell D.H."/>
            <person name="Arguello R."/>
            <person name="Artieri C.G."/>
            <person name="Barbash D.A."/>
            <person name="Barker D."/>
            <person name="Barsanti P."/>
            <person name="Batterham P."/>
            <person name="Batzoglou S."/>
            <person name="Begun D."/>
            <person name="Bhutkar A."/>
            <person name="Blanco E."/>
            <person name="Bosak S.A."/>
            <person name="Bradley R.K."/>
            <person name="Brand A.D."/>
            <person name="Brent M.R."/>
            <person name="Brooks A.N."/>
            <person name="Brown R.H."/>
            <person name="Butlin R.K."/>
            <person name="Caggese C."/>
            <person name="Calvi B.R."/>
            <person name="Bernardo de Carvalho A."/>
            <person name="Caspi A."/>
            <person name="Castrezana S."/>
            <person name="Celniker S.E."/>
            <person name="Chang J.L."/>
            <person name="Chapple C."/>
            <person name="Chatterji S."/>
            <person name="Chinwalla A."/>
            <person name="Civetta A."/>
            <person name="Clifton S.W."/>
            <person name="Comeron J.M."/>
            <person name="Costello J.C."/>
            <person name="Coyne J.A."/>
            <person name="Daub J."/>
            <person name="David R.G."/>
            <person name="Delcher A.L."/>
            <person name="Delehaunty K."/>
            <person name="Do C.B."/>
            <person name="Ebling H."/>
            <person name="Edwards K."/>
            <person name="Eickbush T."/>
            <person name="Evans J.D."/>
            <person name="Filipski A."/>
            <person name="Findeiss S."/>
            <person name="Freyhult E."/>
            <person name="Fulton L."/>
            <person name="Fulton R."/>
            <person name="Garcia A.C."/>
            <person name="Gardiner A."/>
            <person name="Garfield D.A."/>
            <person name="Garvin B.E."/>
            <person name="Gibson G."/>
            <person name="Gilbert D."/>
            <person name="Gnerre S."/>
            <person name="Godfrey J."/>
            <person name="Good R."/>
            <person name="Gotea V."/>
            <person name="Gravely B."/>
            <person name="Greenberg A.J."/>
            <person name="Griffiths-Jones S."/>
            <person name="Gross S."/>
            <person name="Guigo R."/>
            <person name="Gustafson E.A."/>
            <person name="Haerty W."/>
            <person name="Hahn M.W."/>
            <person name="Halligan D.L."/>
            <person name="Halpern A.L."/>
            <person name="Halter G.M."/>
            <person name="Han M.V."/>
            <person name="Heger A."/>
            <person name="Hillier L."/>
            <person name="Hinrichs A.S."/>
            <person name="Holmes I."/>
            <person name="Hoskins R.A."/>
            <person name="Hubisz M.J."/>
            <person name="Hultmark D."/>
            <person name="Huntley M.A."/>
            <person name="Jaffe D.B."/>
            <person name="Jagadeeshan S."/>
            <person name="Jeck W.R."/>
            <person name="Johnson J."/>
            <person name="Jones C.D."/>
            <person name="Jordan W.C."/>
            <person name="Karpen G.H."/>
            <person name="Kataoka E."/>
            <person name="Keightley P.D."/>
            <person name="Kheradpour P."/>
            <person name="Kirkness E.F."/>
            <person name="Koerich L.B."/>
            <person name="Kristiansen K."/>
            <person name="Kudrna D."/>
            <person name="Kulathinal R.J."/>
            <person name="Kumar S."/>
            <person name="Kwok R."/>
            <person name="Lander E."/>
            <person name="Langley C.H."/>
            <person name="Lapoint R."/>
            <person name="Lazzaro B.P."/>
            <person name="Lee S.J."/>
            <person name="Levesque L."/>
            <person name="Li R."/>
            <person name="Lin C.F."/>
            <person name="Lin M.F."/>
            <person name="Lindblad-Toh K."/>
            <person name="Llopart A."/>
            <person name="Long M."/>
            <person name="Low L."/>
            <person name="Lozovsky E."/>
            <person name="Lu J."/>
            <person name="Luo M."/>
            <person name="Machado C.A."/>
            <person name="Makalowski W."/>
            <person name="Marzo M."/>
            <person name="Matsuda M."/>
            <person name="Matzkin L."/>
            <person name="McAllister B."/>
            <person name="McBride C.S."/>
            <person name="McKernan B."/>
            <person name="McKernan K."/>
            <person name="Mendez-Lago M."/>
            <person name="Minx P."/>
            <person name="Mollenhauer M.U."/>
            <person name="Montooth K."/>
            <person name="Mount S.M."/>
            <person name="Mu X."/>
            <person name="Myers E."/>
            <person name="Negre B."/>
            <person name="Newfeld S."/>
            <person name="Nielsen R."/>
            <person name="Noor M.A."/>
            <person name="O'Grady P."/>
            <person name="Pachter L."/>
            <person name="Papaceit M."/>
            <person name="Parisi M.J."/>
            <person name="Parisi M."/>
            <person name="Parts L."/>
            <person name="Pedersen J.S."/>
            <person name="Pesole G."/>
            <person name="Phillippy A.M."/>
            <person name="Ponting C.P."/>
            <person name="Pop M."/>
            <person name="Porcelli D."/>
            <person name="Powell J.R."/>
            <person name="Prohaska S."/>
            <person name="Pruitt K."/>
            <person name="Puig M."/>
            <person name="Quesneville H."/>
            <person name="Ram K.R."/>
            <person name="Rand D."/>
            <person name="Rasmussen M.D."/>
            <person name="Reed L.K."/>
            <person name="Reenan R."/>
            <person name="Reily A."/>
            <person name="Remington K.A."/>
            <person name="Rieger T.T."/>
            <person name="Ritchie M.G."/>
            <person name="Robin C."/>
            <person name="Rogers Y.H."/>
            <person name="Rohde C."/>
            <person name="Rozas J."/>
            <person name="Rubenfield M.J."/>
            <person name="Ruiz A."/>
            <person name="Russo S."/>
            <person name="Salzberg S.L."/>
            <person name="Sanchez-Gracia A."/>
            <person name="Saranga D.J."/>
            <person name="Sato H."/>
            <person name="Schaeffer S.W."/>
            <person name="Schatz M.C."/>
            <person name="Schlenke T."/>
            <person name="Schwartz R."/>
            <person name="Segarra C."/>
            <person name="Singh R.S."/>
            <person name="Sirot L."/>
            <person name="Sirota M."/>
            <person name="Sisneros N.B."/>
            <person name="Smith C.D."/>
            <person name="Smith T.F."/>
            <person name="Spieth J."/>
            <person name="Stage D.E."/>
            <person name="Stark A."/>
            <person name="Stephan W."/>
            <person name="Strausberg R.L."/>
            <person name="Strempel S."/>
            <person name="Sturgill D."/>
            <person name="Sutton G."/>
            <person name="Sutton G.G."/>
            <person name="Tao W."/>
            <person name="Teichmann S."/>
            <person name="Tobari Y.N."/>
            <person name="Tomimura Y."/>
            <person name="Tsolas J.M."/>
            <person name="Valente V.L."/>
            <person name="Venter E."/>
            <person name="Venter J.C."/>
            <person name="Vicario S."/>
            <person name="Vieira F.G."/>
            <person name="Vilella A.J."/>
            <person name="Villasante A."/>
            <person name="Walenz B."/>
            <person name="Wang J."/>
            <person name="Wasserman M."/>
            <person name="Watts T."/>
            <person name="Wilson D."/>
            <person name="Wilson R.K."/>
            <person name="Wing R.A."/>
            <person name="Wolfner M.F."/>
            <person name="Wong A."/>
            <person name="Wong G.K."/>
            <person name="Wu C.I."/>
            <person name="Wu G."/>
            <person name="Yamamoto D."/>
            <person name="Yang H.P."/>
            <person name="Yang S.P."/>
            <person name="Yorke J.A."/>
            <person name="Yoshida K."/>
            <person name="Zdobnov E."/>
            <person name="Zhang P."/>
            <person name="Zhang Y."/>
            <person name="Zimin A.V."/>
            <person name="Baldwin J."/>
            <person name="Abdouelleil A."/>
            <person name="Abdulkadir J."/>
            <person name="Abebe A."/>
            <person name="Abera B."/>
            <person name="Abreu J."/>
            <person name="Acer S.C."/>
            <person name="Aftuck L."/>
            <person name="Alexander A."/>
            <person name="An P."/>
            <person name="Anderson E."/>
            <person name="Anderson S."/>
            <person name="Arachi H."/>
            <person name="Azer M."/>
            <person name="Bachantsang P."/>
            <person name="Barry A."/>
            <person name="Bayul T."/>
            <person name="Berlin A."/>
            <person name="Bessette D."/>
            <person name="Bloom T."/>
            <person name="Blye J."/>
            <person name="Boguslavskiy L."/>
            <person name="Bonnet C."/>
            <person name="Boukhgalter B."/>
            <person name="Bourzgui I."/>
            <person name="Brown A."/>
            <person name="Cahill P."/>
            <person name="Channer S."/>
            <person name="Cheshatsang Y."/>
            <person name="Chuda L."/>
            <person name="Citroen M."/>
            <person name="Collymore A."/>
            <person name="Cooke P."/>
            <person name="Costello M."/>
            <person name="D'Aco K."/>
            <person name="Daza R."/>
            <person name="De Haan G."/>
            <person name="DeGray S."/>
            <person name="DeMaso C."/>
            <person name="Dhargay N."/>
            <person name="Dooley K."/>
            <person name="Dooley E."/>
            <person name="Doricent M."/>
            <person name="Dorje P."/>
            <person name="Dorjee K."/>
            <person name="Dupes A."/>
            <person name="Elong R."/>
            <person name="Falk J."/>
            <person name="Farina A."/>
            <person name="Faro S."/>
            <person name="Ferguson D."/>
            <person name="Fisher S."/>
            <person name="Foley C.D."/>
            <person name="Franke A."/>
            <person name="Friedrich D."/>
            <person name="Gadbois L."/>
            <person name="Gearin G."/>
            <person name="Gearin C.R."/>
            <person name="Giannoukos G."/>
            <person name="Goode T."/>
            <person name="Graham J."/>
            <person name="Grandbois E."/>
            <person name="Grewal S."/>
            <person name="Gyaltsen K."/>
            <person name="Hafez N."/>
            <person name="Hagos B."/>
            <person name="Hall J."/>
            <person name="Henson C."/>
            <person name="Hollinger A."/>
            <person name="Honan T."/>
            <person name="Huard M.D."/>
            <person name="Hughes L."/>
            <person name="Hurhula B."/>
            <person name="Husby M.E."/>
            <person name="Kamat A."/>
            <person name="Kanga B."/>
            <person name="Kashin S."/>
            <person name="Khazanovich D."/>
            <person name="Kisner P."/>
            <person name="Lance K."/>
            <person name="Lara M."/>
            <person name="Lee W."/>
            <person name="Lennon N."/>
            <person name="Letendre F."/>
            <person name="LeVine R."/>
            <person name="Lipovsky A."/>
            <person name="Liu X."/>
            <person name="Liu J."/>
            <person name="Liu S."/>
            <person name="Lokyitsang T."/>
            <person name="Lokyitsang Y."/>
            <person name="Lubonja R."/>
            <person name="Lui A."/>
            <person name="MacDonald P."/>
            <person name="Magnisalis V."/>
            <person name="Maru K."/>
            <person name="Matthews C."/>
            <person name="McCusker W."/>
            <person name="McDonough S."/>
            <person name="Mehta T."/>
            <person name="Meldrim J."/>
            <person name="Meneus L."/>
            <person name="Mihai O."/>
            <person name="Mihalev A."/>
            <person name="Mihova T."/>
            <person name="Mittelman R."/>
            <person name="Mlenga V."/>
            <person name="Montmayeur A."/>
            <person name="Mulrain L."/>
            <person name="Navidi A."/>
            <person name="Naylor J."/>
            <person name="Negash T."/>
            <person name="Nguyen T."/>
            <person name="Nguyen N."/>
            <person name="Nicol R."/>
            <person name="Norbu C."/>
            <person name="Norbu N."/>
            <person name="Novod N."/>
            <person name="O'Neill B."/>
            <person name="Osman S."/>
            <person name="Markiewicz E."/>
            <person name="Oyono O.L."/>
            <person name="Patti C."/>
            <person name="Phunkhang P."/>
            <person name="Pierre F."/>
            <person name="Priest M."/>
            <person name="Raghuraman S."/>
            <person name="Rege F."/>
            <person name="Reyes R."/>
            <person name="Rise C."/>
            <person name="Rogov P."/>
            <person name="Ross K."/>
            <person name="Ryan E."/>
            <person name="Settipalli S."/>
            <person name="Shea T."/>
            <person name="Sherpa N."/>
            <person name="Shi L."/>
            <person name="Shih D."/>
            <person name="Sparrow T."/>
            <person name="Spaulding J."/>
            <person name="Stalker J."/>
            <person name="Stange-Thomann N."/>
            <person name="Stavropoulos S."/>
            <person name="Stone C."/>
            <person name="Strader C."/>
            <person name="Tesfaye S."/>
            <person name="Thomson T."/>
            <person name="Thoulutsang Y."/>
            <person name="Thoulutsang D."/>
            <person name="Topham K."/>
            <person name="Topping I."/>
            <person name="Tsamla T."/>
            <person name="Vassiliev H."/>
            <person name="Vo A."/>
            <person name="Wangchuk T."/>
            <person name="Wangdi T."/>
            <person name="Weiand M."/>
            <person name="Wilkinson J."/>
            <person name="Wilson A."/>
            <person name="Yadav S."/>
            <person name="Young G."/>
            <person name="Yu Q."/>
            <person name="Zembek L."/>
            <person name="Zhong D."/>
            <person name="Zimmer A."/>
            <person name="Zwirko Z."/>
            <person name="Jaffe D.B."/>
            <person name="Alvarez P."/>
            <person name="Brockman W."/>
            <person name="Butler J."/>
            <person name="Chin C."/>
            <person name="Gnerre S."/>
            <person name="Grabherr M."/>
            <person name="Kleber M."/>
            <person name="Mauceli E."/>
            <person name="MacCallum I."/>
        </authorList>
    </citation>
    <scope>NUCLEOTIDE SEQUENCE [LARGE SCALE GENOMIC DNA]</scope>
    <source>
        <strain evidence="6">Tucson 14030-0811.24</strain>
    </source>
</reference>
<dbReference type="InterPro" id="IPR002138">
    <property type="entry name" value="Pept_C14_p10"/>
</dbReference>
<dbReference type="InterPro" id="IPR015917">
    <property type="entry name" value="Pept_C14A"/>
</dbReference>
<dbReference type="Pfam" id="PF00656">
    <property type="entry name" value="Peptidase_C14"/>
    <property type="match status" value="1"/>
</dbReference>
<dbReference type="InterPro" id="IPR001309">
    <property type="entry name" value="Pept_C14_p20"/>
</dbReference>
<accession>B4N5P5</accession>
<dbReference type="Gene3D" id="3.40.50.1460">
    <property type="match status" value="1"/>
</dbReference>
<dbReference type="MEROPS" id="C14.023"/>
<dbReference type="GO" id="GO:0043525">
    <property type="term" value="P:positive regulation of neuron apoptotic process"/>
    <property type="evidence" value="ECO:0007669"/>
    <property type="project" value="TreeGrafter"/>
</dbReference>
<dbReference type="GO" id="GO:0006915">
    <property type="term" value="P:apoptotic process"/>
    <property type="evidence" value="ECO:0007669"/>
    <property type="project" value="TreeGrafter"/>
</dbReference>
<dbReference type="FunCoup" id="B4N5P5">
    <property type="interactions" value="8"/>
</dbReference>
<dbReference type="InterPro" id="IPR029030">
    <property type="entry name" value="Caspase-like_dom_sf"/>
</dbReference>
<dbReference type="AlphaFoldDB" id="B4N5P5"/>
<dbReference type="PANTHER" id="PTHR10454:SF232">
    <property type="entry name" value="AT03047P-RELATED"/>
    <property type="match status" value="1"/>
</dbReference>
<dbReference type="InParanoid" id="B4N5P5"/>
<evidence type="ECO:0008006" key="7">
    <source>
        <dbReference type="Google" id="ProtNLM"/>
    </source>
</evidence>
<dbReference type="SMR" id="B4N5P5"/>
<dbReference type="InterPro" id="IPR002398">
    <property type="entry name" value="Pept_C14"/>
</dbReference>
<evidence type="ECO:0000259" key="4">
    <source>
        <dbReference type="PROSITE" id="PS50208"/>
    </source>
</evidence>
<evidence type="ECO:0000256" key="2">
    <source>
        <dbReference type="RuleBase" id="RU003971"/>
    </source>
</evidence>
<protein>
    <recommendedName>
        <fullName evidence="7">Caspase family p20 domain-containing protein</fullName>
    </recommendedName>
</protein>
<dbReference type="SUPFAM" id="SSF52129">
    <property type="entry name" value="Caspase-like"/>
    <property type="match status" value="1"/>
</dbReference>
<evidence type="ECO:0000259" key="3">
    <source>
        <dbReference type="PROSITE" id="PS50207"/>
    </source>
</evidence>
<sequence length="339" mass="38501">MSENNKEFPKPCYSHNSVDATTTAARNLIPILRPMSNQSDAQAYISLEPSTSSTNAILNEAPVQLPQEPSTNAIQNEAQVHEPQDPPINVNQNEIQVYLPQGPPINVNQNEDPVQLPQEPSLKPANVYIFNHVKFDDRKEEREGSDRDVEKLTITFEQFNCNVEEIRYSNWETVQKTASRLERENFEEHSALVIVVLSYGGQNETIMAKDGKYSLHIDILHPILKNQTLNDKPKIFFVQACKGQCTGYRMDSTLSLSDVYICYSTFEGYVSWINQNGSIFIQTLCEVLERDGETKDIAAIMREVMATVNNTRIIQDVQQIPSVTTTLTQKYCFGDYMHN</sequence>
<dbReference type="Gene3D" id="3.30.70.1470">
    <property type="entry name" value="Caspase-like"/>
    <property type="match status" value="1"/>
</dbReference>
<dbReference type="STRING" id="7260.B4N5P5"/>
<dbReference type="OrthoDB" id="6114029at2759"/>
<dbReference type="PROSITE" id="PS50207">
    <property type="entry name" value="CASPASE_P10"/>
    <property type="match status" value="1"/>
</dbReference>